<dbReference type="PANTHER" id="PTHR10652">
    <property type="entry name" value="ADENYLYL CYCLASE-ASSOCIATED PROTEIN"/>
    <property type="match status" value="1"/>
</dbReference>
<dbReference type="GO" id="GO:0008179">
    <property type="term" value="F:adenylate cyclase binding"/>
    <property type="evidence" value="ECO:0007669"/>
    <property type="project" value="TreeGrafter"/>
</dbReference>
<dbReference type="InterPro" id="IPR001837">
    <property type="entry name" value="Adenylate_cyclase-assoc_CAP"/>
</dbReference>
<dbReference type="AlphaFoldDB" id="A0A448WNU3"/>
<dbReference type="EMBL" id="CAAALY010028393">
    <property type="protein sequence ID" value="VEL16416.1"/>
    <property type="molecule type" value="Genomic_DNA"/>
</dbReference>
<evidence type="ECO:0000259" key="1">
    <source>
        <dbReference type="Pfam" id="PF21938"/>
    </source>
</evidence>
<dbReference type="SUPFAM" id="SSF101278">
    <property type="entry name" value="N-terminal domain of adenylylcyclase associated protein, CAP"/>
    <property type="match status" value="1"/>
</dbReference>
<protein>
    <recommendedName>
        <fullName evidence="1">CAP N-terminal domain-containing protein</fullName>
    </recommendedName>
</protein>
<reference evidence="2" key="1">
    <citation type="submission" date="2018-11" db="EMBL/GenBank/DDBJ databases">
        <authorList>
            <consortium name="Pathogen Informatics"/>
        </authorList>
    </citation>
    <scope>NUCLEOTIDE SEQUENCE</scope>
</reference>
<comment type="caution">
    <text evidence="2">The sequence shown here is derived from an EMBL/GenBank/DDBJ whole genome shotgun (WGS) entry which is preliminary data.</text>
</comment>
<dbReference type="GO" id="GO:0000902">
    <property type="term" value="P:cell morphogenesis"/>
    <property type="evidence" value="ECO:0007669"/>
    <property type="project" value="TreeGrafter"/>
</dbReference>
<dbReference type="GO" id="GO:0005737">
    <property type="term" value="C:cytoplasm"/>
    <property type="evidence" value="ECO:0007669"/>
    <property type="project" value="TreeGrafter"/>
</dbReference>
<proteinExistence type="predicted"/>
<dbReference type="InterPro" id="IPR053950">
    <property type="entry name" value="CAP_N"/>
</dbReference>
<evidence type="ECO:0000313" key="2">
    <source>
        <dbReference type="EMBL" id="VEL16416.1"/>
    </source>
</evidence>
<dbReference type="PANTHER" id="PTHR10652:SF0">
    <property type="entry name" value="ADENYLYL CYCLASE-ASSOCIATED PROTEIN"/>
    <property type="match status" value="1"/>
</dbReference>
<dbReference type="GO" id="GO:0007015">
    <property type="term" value="P:actin filament organization"/>
    <property type="evidence" value="ECO:0007669"/>
    <property type="project" value="TreeGrafter"/>
</dbReference>
<name>A0A448WNU3_9PLAT</name>
<gene>
    <name evidence="2" type="ORF">PXEA_LOCUS9856</name>
</gene>
<organism evidence="2 3">
    <name type="scientific">Protopolystoma xenopodis</name>
    <dbReference type="NCBI Taxonomy" id="117903"/>
    <lineage>
        <taxon>Eukaryota</taxon>
        <taxon>Metazoa</taxon>
        <taxon>Spiralia</taxon>
        <taxon>Lophotrochozoa</taxon>
        <taxon>Platyhelminthes</taxon>
        <taxon>Monogenea</taxon>
        <taxon>Polyopisthocotylea</taxon>
        <taxon>Polystomatidea</taxon>
        <taxon>Polystomatidae</taxon>
        <taxon>Protopolystoma</taxon>
    </lineage>
</organism>
<dbReference type="GO" id="GO:0019933">
    <property type="term" value="P:cAMP-mediated signaling"/>
    <property type="evidence" value="ECO:0007669"/>
    <property type="project" value="TreeGrafter"/>
</dbReference>
<dbReference type="Gene3D" id="1.25.40.330">
    <property type="entry name" value="Adenylate cyclase-associated CAP, N-terminal domain"/>
    <property type="match status" value="1"/>
</dbReference>
<dbReference type="GO" id="GO:0003779">
    <property type="term" value="F:actin binding"/>
    <property type="evidence" value="ECO:0007669"/>
    <property type="project" value="InterPro"/>
</dbReference>
<evidence type="ECO:0000313" key="3">
    <source>
        <dbReference type="Proteomes" id="UP000784294"/>
    </source>
</evidence>
<keyword evidence="3" id="KW-1185">Reference proteome</keyword>
<sequence length="233" mass="25734">MLLPREFFSTSRKKYKGSSVQRIYSLTPSFDDVAASAKITENNSCTKNSGLDGSVRETVSISTASHFVNCNGETVSVTTTGCGLFTNAEESILVNEAYEHLKSIITMSQTYSTPSVDHMIKLVQPLSHKLTEISNSPVSYVNDILISTQAYSNRVVQANRQSRPKHVEWVRSWLVFLAAIANFVQTFCPNGLSWQSETSHSPPPVPQVTQLLPSQFARPSLSTLRQEQVSLCA</sequence>
<accession>A0A448WNU3</accession>
<dbReference type="OrthoDB" id="1601at2759"/>
<feature type="domain" description="CAP N-terminal" evidence="1">
    <location>
        <begin position="134"/>
        <end position="192"/>
    </location>
</feature>
<dbReference type="InterPro" id="IPR036222">
    <property type="entry name" value="CAP_N_sf"/>
</dbReference>
<dbReference type="Proteomes" id="UP000784294">
    <property type="component" value="Unassembled WGS sequence"/>
</dbReference>
<dbReference type="Pfam" id="PF21938">
    <property type="entry name" value="CAP_N"/>
    <property type="match status" value="1"/>
</dbReference>